<keyword evidence="1" id="KW-0479">Metal-binding</keyword>
<dbReference type="InterPro" id="IPR001303">
    <property type="entry name" value="Aldolase_II/adducin_N"/>
</dbReference>
<name>A0A9D8PPD1_9DELT</name>
<gene>
    <name evidence="4" type="ORF">JW984_09160</name>
</gene>
<evidence type="ECO:0000313" key="5">
    <source>
        <dbReference type="Proteomes" id="UP000809273"/>
    </source>
</evidence>
<evidence type="ECO:0000256" key="2">
    <source>
        <dbReference type="ARBA" id="ARBA00023239"/>
    </source>
</evidence>
<proteinExistence type="predicted"/>
<dbReference type="AlphaFoldDB" id="A0A9D8PPD1"/>
<dbReference type="Proteomes" id="UP000809273">
    <property type="component" value="Unassembled WGS sequence"/>
</dbReference>
<reference evidence="4" key="1">
    <citation type="journal article" date="2021" name="Environ. Microbiol.">
        <title>Genomic characterization of three novel Desulfobacterota classes expand the metabolic and phylogenetic diversity of the phylum.</title>
        <authorList>
            <person name="Murphy C.L."/>
            <person name="Biggerstaff J."/>
            <person name="Eichhorn A."/>
            <person name="Ewing E."/>
            <person name="Shahan R."/>
            <person name="Soriano D."/>
            <person name="Stewart S."/>
            <person name="VanMol K."/>
            <person name="Walker R."/>
            <person name="Walters P."/>
            <person name="Elshahed M.S."/>
            <person name="Youssef N.H."/>
        </authorList>
    </citation>
    <scope>NUCLEOTIDE SEQUENCE</scope>
    <source>
        <strain evidence="4">Zod_Metabat.24</strain>
    </source>
</reference>
<dbReference type="InterPro" id="IPR050197">
    <property type="entry name" value="Aldolase_class_II_sugar_metab"/>
</dbReference>
<protein>
    <submittedName>
        <fullName evidence="4">Class II aldolase/adducin family protein</fullName>
    </submittedName>
</protein>
<keyword evidence="2" id="KW-0456">Lyase</keyword>
<dbReference type="Gene3D" id="3.40.225.10">
    <property type="entry name" value="Class II aldolase/adducin N-terminal domain"/>
    <property type="match status" value="1"/>
</dbReference>
<dbReference type="PANTHER" id="PTHR22789">
    <property type="entry name" value="FUCULOSE PHOSPHATE ALDOLASE"/>
    <property type="match status" value="1"/>
</dbReference>
<dbReference type="SMART" id="SM01007">
    <property type="entry name" value="Aldolase_II"/>
    <property type="match status" value="1"/>
</dbReference>
<dbReference type="SUPFAM" id="SSF53639">
    <property type="entry name" value="AraD/HMP-PK domain-like"/>
    <property type="match status" value="1"/>
</dbReference>
<dbReference type="PANTHER" id="PTHR22789:SF0">
    <property type="entry name" value="3-OXO-TETRONATE 4-PHOSPHATE DECARBOXYLASE-RELATED"/>
    <property type="match status" value="1"/>
</dbReference>
<organism evidence="4 5">
    <name type="scientific">Candidatus Zymogenus saltonus</name>
    <dbReference type="NCBI Taxonomy" id="2844893"/>
    <lineage>
        <taxon>Bacteria</taxon>
        <taxon>Deltaproteobacteria</taxon>
        <taxon>Candidatus Zymogenia</taxon>
        <taxon>Candidatus Zymogeniales</taxon>
        <taxon>Candidatus Zymogenaceae</taxon>
        <taxon>Candidatus Zymogenus</taxon>
    </lineage>
</organism>
<dbReference type="GO" id="GO:0005829">
    <property type="term" value="C:cytosol"/>
    <property type="evidence" value="ECO:0007669"/>
    <property type="project" value="TreeGrafter"/>
</dbReference>
<evidence type="ECO:0000259" key="3">
    <source>
        <dbReference type="SMART" id="SM01007"/>
    </source>
</evidence>
<evidence type="ECO:0000313" key="4">
    <source>
        <dbReference type="EMBL" id="MBN1573348.1"/>
    </source>
</evidence>
<dbReference type="Pfam" id="PF00596">
    <property type="entry name" value="Aldolase_II"/>
    <property type="match status" value="1"/>
</dbReference>
<sequence>MTQFLKECRSVIDSAQWLLSQGYFGPELGTAGNVSVRIEGEELIAITPSGRRYQDLVPDDISIVDFGQNMVSGSHYPSVEAGMHLGVYRAREDVGAVVHTHQPYASILSVINEPIPPLFDDITMALGGVVEVVPYALSGSPELVEKVAGVITNGCMAFIMQNHGALCLGATIEKATKNVAFLEKVAHVYYHALTTGMPISEIPKETVQMLYSFSKTKTSI</sequence>
<comment type="caution">
    <text evidence="4">The sequence shown here is derived from an EMBL/GenBank/DDBJ whole genome shotgun (WGS) entry which is preliminary data.</text>
</comment>
<dbReference type="GO" id="GO:0016832">
    <property type="term" value="F:aldehyde-lyase activity"/>
    <property type="evidence" value="ECO:0007669"/>
    <property type="project" value="TreeGrafter"/>
</dbReference>
<accession>A0A9D8PPD1</accession>
<dbReference type="EMBL" id="JAFGIX010000046">
    <property type="protein sequence ID" value="MBN1573348.1"/>
    <property type="molecule type" value="Genomic_DNA"/>
</dbReference>
<feature type="domain" description="Class II aldolase/adducin N-terminal" evidence="3">
    <location>
        <begin position="9"/>
        <end position="190"/>
    </location>
</feature>
<evidence type="ECO:0000256" key="1">
    <source>
        <dbReference type="ARBA" id="ARBA00022723"/>
    </source>
</evidence>
<dbReference type="GO" id="GO:0019323">
    <property type="term" value="P:pentose catabolic process"/>
    <property type="evidence" value="ECO:0007669"/>
    <property type="project" value="TreeGrafter"/>
</dbReference>
<dbReference type="InterPro" id="IPR036409">
    <property type="entry name" value="Aldolase_II/adducin_N_sf"/>
</dbReference>
<dbReference type="GO" id="GO:0046872">
    <property type="term" value="F:metal ion binding"/>
    <property type="evidence" value="ECO:0007669"/>
    <property type="project" value="UniProtKB-KW"/>
</dbReference>
<reference evidence="4" key="2">
    <citation type="submission" date="2021-01" db="EMBL/GenBank/DDBJ databases">
        <authorList>
            <person name="Hahn C.R."/>
            <person name="Youssef N.H."/>
            <person name="Elshahed M."/>
        </authorList>
    </citation>
    <scope>NUCLEOTIDE SEQUENCE</scope>
    <source>
        <strain evidence="4">Zod_Metabat.24</strain>
    </source>
</reference>